<dbReference type="SUPFAM" id="SSF81502">
    <property type="entry name" value="ISP transmembrane anchor"/>
    <property type="match status" value="1"/>
</dbReference>
<dbReference type="Proteomes" id="UP000383932">
    <property type="component" value="Unassembled WGS sequence"/>
</dbReference>
<feature type="domain" description="Cytochrome b-c1 complex subunit Rieske transmembrane" evidence="1">
    <location>
        <begin position="86"/>
        <end position="138"/>
    </location>
</feature>
<accession>A0A5N5QIE4</accession>
<organism evidence="2 3">
    <name type="scientific">Ceratobasidium theobromae</name>
    <dbReference type="NCBI Taxonomy" id="1582974"/>
    <lineage>
        <taxon>Eukaryota</taxon>
        <taxon>Fungi</taxon>
        <taxon>Dikarya</taxon>
        <taxon>Basidiomycota</taxon>
        <taxon>Agaricomycotina</taxon>
        <taxon>Agaricomycetes</taxon>
        <taxon>Cantharellales</taxon>
        <taxon>Ceratobasidiaceae</taxon>
        <taxon>Ceratobasidium</taxon>
    </lineage>
</organism>
<dbReference type="InterPro" id="IPR037008">
    <property type="entry name" value="bc1_Rieske_TM_sf"/>
</dbReference>
<comment type="caution">
    <text evidence="2">The sequence shown here is derived from an EMBL/GenBank/DDBJ whole genome shotgun (WGS) entry which is preliminary data.</text>
</comment>
<evidence type="ECO:0000313" key="2">
    <source>
        <dbReference type="EMBL" id="KAB5591303.1"/>
    </source>
</evidence>
<dbReference type="GO" id="GO:0051537">
    <property type="term" value="F:2 iron, 2 sulfur cluster binding"/>
    <property type="evidence" value="ECO:0007669"/>
    <property type="project" value="InterPro"/>
</dbReference>
<dbReference type="GO" id="GO:0008121">
    <property type="term" value="F:quinol-cytochrome-c reductase activity"/>
    <property type="evidence" value="ECO:0007669"/>
    <property type="project" value="InterPro"/>
</dbReference>
<name>A0A5N5QIE4_9AGAM</name>
<gene>
    <name evidence="2" type="ORF">CTheo_5262</name>
</gene>
<evidence type="ECO:0000259" key="1">
    <source>
        <dbReference type="Pfam" id="PF02921"/>
    </source>
</evidence>
<sequence length="264" mass="28504">MARSRILANLNPTVLAAPNGVPIAQGIRFVLPAAKGHGHGHSGLRSDVPPKWSSNVRLARYGLLSQSHTTALASRQVHTSAPSRRDINVPDFGPYRTSNEESNRALSYFFIGSMGVLSATAAKSTVTDFLATMAASADVLALAKVEVEMNSIPEGKNVIIKWRGKPVFIRHRTQDEISEANSVDVKSLRDPEADSARVKKPEWLVMLGSARVMAPTTTSRVASARAPLQYAPSLYPPRPANIPQLNLEVPAHDFNEAEGKIVIG</sequence>
<reference evidence="2 3" key="1">
    <citation type="journal article" date="2019" name="Fungal Biol. Biotechnol.">
        <title>Draft genome sequence of fastidious pathogen Ceratobasidium theobromae, which causes vascular-streak dieback in Theobroma cacao.</title>
        <authorList>
            <person name="Ali S.S."/>
            <person name="Asman A."/>
            <person name="Shao J."/>
            <person name="Firmansyah A.P."/>
            <person name="Susilo A.W."/>
            <person name="Rosmana A."/>
            <person name="McMahon P."/>
            <person name="Junaid M."/>
            <person name="Guest D."/>
            <person name="Kheng T.Y."/>
            <person name="Meinhardt L.W."/>
            <person name="Bailey B.A."/>
        </authorList>
    </citation>
    <scope>NUCLEOTIDE SEQUENCE [LARGE SCALE GENOMIC DNA]</scope>
    <source>
        <strain evidence="2 3">CT2</strain>
    </source>
</reference>
<dbReference type="PANTHER" id="PTHR10134">
    <property type="entry name" value="CYTOCHROME B-C1 COMPLEX SUBUNIT RIESKE, MITOCHONDRIAL"/>
    <property type="match status" value="1"/>
</dbReference>
<dbReference type="OrthoDB" id="1637982at2759"/>
<dbReference type="InterPro" id="IPR036922">
    <property type="entry name" value="Rieske_2Fe-2S_sf"/>
</dbReference>
<proteinExistence type="predicted"/>
<dbReference type="AlphaFoldDB" id="A0A5N5QIE4"/>
<keyword evidence="3" id="KW-1185">Reference proteome</keyword>
<dbReference type="SUPFAM" id="SSF50022">
    <property type="entry name" value="ISP domain"/>
    <property type="match status" value="1"/>
</dbReference>
<dbReference type="Gene3D" id="2.102.10.10">
    <property type="entry name" value="Rieske [2Fe-2S] iron-sulphur domain"/>
    <property type="match status" value="1"/>
</dbReference>
<dbReference type="InterPro" id="IPR004192">
    <property type="entry name" value="Rieske_TM"/>
</dbReference>
<dbReference type="InterPro" id="IPR014349">
    <property type="entry name" value="Rieske_Fe-S_prot"/>
</dbReference>
<dbReference type="EMBL" id="SSOP01000112">
    <property type="protein sequence ID" value="KAB5591303.1"/>
    <property type="molecule type" value="Genomic_DNA"/>
</dbReference>
<dbReference type="Gene3D" id="1.20.5.270">
    <property type="entry name" value="Ubiquinol cytochrome reductase, transmembrane domain"/>
    <property type="match status" value="1"/>
</dbReference>
<evidence type="ECO:0000313" key="3">
    <source>
        <dbReference type="Proteomes" id="UP000383932"/>
    </source>
</evidence>
<protein>
    <submittedName>
        <fullName evidence="2">Ubiquinol-cytochrome C reductase iron-sulfur subunit</fullName>
    </submittedName>
</protein>
<dbReference type="Pfam" id="PF02921">
    <property type="entry name" value="UCR_TM"/>
    <property type="match status" value="1"/>
</dbReference>